<evidence type="ECO:0000313" key="18">
    <source>
        <dbReference type="EMBL" id="AAS51456.1"/>
    </source>
</evidence>
<evidence type="ECO:0000256" key="12">
    <source>
        <dbReference type="ARBA" id="ARBA00034535"/>
    </source>
</evidence>
<dbReference type="SUPFAM" id="SSF50044">
    <property type="entry name" value="SH3-domain"/>
    <property type="match status" value="1"/>
</dbReference>
<comment type="subunit">
    <text evidence="13">Interacts (via SH3 domain) with PEX14 (via SH3-binding motif); forming the PEX13-PEX14 docking complex.</text>
</comment>
<keyword evidence="3 14" id="KW-0728">SH3 domain</keyword>
<keyword evidence="4" id="KW-0813">Transport</keyword>
<feature type="domain" description="SH3" evidence="17">
    <location>
        <begin position="312"/>
        <end position="378"/>
    </location>
</feature>
<dbReference type="InParanoid" id="Q75BP1"/>
<dbReference type="RefSeq" id="NP_983632.1">
    <property type="nucleotide sequence ID" value="NM_208985.1"/>
</dbReference>
<evidence type="ECO:0000256" key="4">
    <source>
        <dbReference type="ARBA" id="ARBA00022448"/>
    </source>
</evidence>
<evidence type="ECO:0000259" key="17">
    <source>
        <dbReference type="PROSITE" id="PS50002"/>
    </source>
</evidence>
<dbReference type="InterPro" id="IPR036028">
    <property type="entry name" value="SH3-like_dom_sf"/>
</dbReference>
<dbReference type="OMA" id="EGWFPKK"/>
<organism evidence="18 19">
    <name type="scientific">Eremothecium gossypii (strain ATCC 10895 / CBS 109.51 / FGSC 9923 / NRRL Y-1056)</name>
    <name type="common">Yeast</name>
    <name type="synonym">Ashbya gossypii</name>
    <dbReference type="NCBI Taxonomy" id="284811"/>
    <lineage>
        <taxon>Eukaryota</taxon>
        <taxon>Fungi</taxon>
        <taxon>Dikarya</taxon>
        <taxon>Ascomycota</taxon>
        <taxon>Saccharomycotina</taxon>
        <taxon>Saccharomycetes</taxon>
        <taxon>Saccharomycetales</taxon>
        <taxon>Saccharomycetaceae</taxon>
        <taxon>Eremothecium</taxon>
    </lineage>
</organism>
<dbReference type="HOGENOM" id="CLU_034386_2_0_1"/>
<dbReference type="PRINTS" id="PR00452">
    <property type="entry name" value="SH3DOMAIN"/>
</dbReference>
<dbReference type="PROSITE" id="PS50002">
    <property type="entry name" value="SH3"/>
    <property type="match status" value="1"/>
</dbReference>
<dbReference type="KEGG" id="ago:AGOS_ACR230C"/>
<dbReference type="FunFam" id="2.30.30.40:FF:000128">
    <property type="entry name" value="Peroxisomal membrane protein (Pex13)"/>
    <property type="match status" value="1"/>
</dbReference>
<comment type="subcellular location">
    <subcellularLocation>
        <location evidence="1">Peroxisome membrane</location>
        <topology evidence="1">Single-pass membrane protein</topology>
    </subcellularLocation>
</comment>
<dbReference type="InterPro" id="IPR007223">
    <property type="entry name" value="Peroxin-13_N"/>
</dbReference>
<evidence type="ECO:0000256" key="6">
    <source>
        <dbReference type="ARBA" id="ARBA00022927"/>
    </source>
</evidence>
<proteinExistence type="inferred from homology"/>
<keyword evidence="10" id="KW-0576">Peroxisome</keyword>
<dbReference type="FunCoup" id="Q75BP1">
    <property type="interactions" value="193"/>
</dbReference>
<evidence type="ECO:0000256" key="9">
    <source>
        <dbReference type="ARBA" id="ARBA00023136"/>
    </source>
</evidence>
<sequence>MSASKPRPKPWETANMSSATSSSGTMDESNTVIPTSVTAASSLGGGSGDYGHTPDLPTKPAGLGDESGYKSMNSQFGMNSTPYGGSMYGSGGLYGNSMYGGGGFGSMYGGGFGNGYGGYGSMYGGGYGGMYGMGANGMNNNGGIAESTQATFHLIENLIGAVAGFAQMLEATYMATHNSFLTMVSVAEQFQYVKEMLGSFFGIFAMIKFLKRVLFKLTGGRMGVAPKKQLPPASGDKGKMLQEFDQFRSGKNSAGSTGERKRARIAWKPLFLFFAAVFGFPWLLNKFIMKLQEMQNRGRIATPHQPQSLDLNSLEFARAIYDFTPENPRIECALKKGDLMAIISRQDPTGKESQWWKVRTKKGDVGYVPCNYIELIRRKKEIELSAGSGTGPSEVVSA</sequence>
<feature type="transmembrane region" description="Helical" evidence="16">
    <location>
        <begin position="265"/>
        <end position="284"/>
    </location>
</feature>
<reference evidence="18 19" key="1">
    <citation type="journal article" date="2004" name="Science">
        <title>The Ashbya gossypii genome as a tool for mapping the ancient Saccharomyces cerevisiae genome.</title>
        <authorList>
            <person name="Dietrich F.S."/>
            <person name="Voegeli S."/>
            <person name="Brachat S."/>
            <person name="Lerch A."/>
            <person name="Gates K."/>
            <person name="Steiner S."/>
            <person name="Mohr C."/>
            <person name="Pohlmann R."/>
            <person name="Luedi P."/>
            <person name="Choi S."/>
            <person name="Wing R.A."/>
            <person name="Flavier A."/>
            <person name="Gaffney T.D."/>
            <person name="Philippsen P."/>
        </authorList>
    </citation>
    <scope>NUCLEOTIDE SEQUENCE [LARGE SCALE GENOMIC DNA]</scope>
    <source>
        <strain evidence="19">ATCC 10895 / CBS 109.51 / FGSC 9923 / NRRL Y-1056</strain>
    </source>
</reference>
<evidence type="ECO:0000256" key="13">
    <source>
        <dbReference type="ARBA" id="ARBA00065871"/>
    </source>
</evidence>
<protein>
    <recommendedName>
        <fullName evidence="12">Peroxisomal membrane protein PEX13</fullName>
    </recommendedName>
    <alternativeName>
        <fullName evidence="11">Peroxin-13</fullName>
    </alternativeName>
</protein>
<feature type="compositionally biased region" description="Polar residues" evidence="15">
    <location>
        <begin position="14"/>
        <end position="41"/>
    </location>
</feature>
<evidence type="ECO:0000256" key="5">
    <source>
        <dbReference type="ARBA" id="ARBA00022692"/>
    </source>
</evidence>
<comment type="similarity">
    <text evidence="2">Belongs to the peroxin-13 family.</text>
</comment>
<dbReference type="OrthoDB" id="10037838at2759"/>
<dbReference type="eggNOG" id="KOG3875">
    <property type="taxonomic scope" value="Eukaryota"/>
</dbReference>
<keyword evidence="6" id="KW-0653">Protein transport</keyword>
<reference evidence="19" key="2">
    <citation type="journal article" date="2013" name="G3 (Bethesda)">
        <title>Genomes of Ashbya fungi isolated from insects reveal four mating-type loci, numerous translocations, lack of transposons, and distinct gene duplications.</title>
        <authorList>
            <person name="Dietrich F.S."/>
            <person name="Voegeli S."/>
            <person name="Kuo S."/>
            <person name="Philippsen P."/>
        </authorList>
    </citation>
    <scope>GENOME REANNOTATION</scope>
    <source>
        <strain evidence="19">ATCC 10895 / CBS 109.51 / FGSC 9923 / NRRL Y-1056</strain>
    </source>
</reference>
<evidence type="ECO:0000256" key="7">
    <source>
        <dbReference type="ARBA" id="ARBA00022989"/>
    </source>
</evidence>
<evidence type="ECO:0000256" key="14">
    <source>
        <dbReference type="PROSITE-ProRule" id="PRU00192"/>
    </source>
</evidence>
<evidence type="ECO:0000256" key="8">
    <source>
        <dbReference type="ARBA" id="ARBA00023010"/>
    </source>
</evidence>
<dbReference type="CDD" id="cd11771">
    <property type="entry name" value="SH3_Pex13p_fungal"/>
    <property type="match status" value="1"/>
</dbReference>
<dbReference type="Proteomes" id="UP000000591">
    <property type="component" value="Chromosome III"/>
</dbReference>
<gene>
    <name evidence="18" type="ORF">AGOS_ACR230C</name>
</gene>
<evidence type="ECO:0000256" key="11">
    <source>
        <dbReference type="ARBA" id="ARBA00029693"/>
    </source>
</evidence>
<dbReference type="Pfam" id="PF04088">
    <property type="entry name" value="Peroxin-13_N"/>
    <property type="match status" value="1"/>
</dbReference>
<evidence type="ECO:0000256" key="3">
    <source>
        <dbReference type="ARBA" id="ARBA00022443"/>
    </source>
</evidence>
<dbReference type="PANTHER" id="PTHR19332">
    <property type="entry name" value="PEROXISOMAL MEMBRANE PROTEIN PEX13"/>
    <property type="match status" value="1"/>
</dbReference>
<dbReference type="EMBL" id="AE016816">
    <property type="protein sequence ID" value="AAS51456.1"/>
    <property type="molecule type" value="Genomic_DNA"/>
</dbReference>
<dbReference type="Gene3D" id="2.30.30.40">
    <property type="entry name" value="SH3 Domains"/>
    <property type="match status" value="1"/>
</dbReference>
<dbReference type="SMART" id="SM00326">
    <property type="entry name" value="SH3"/>
    <property type="match status" value="1"/>
</dbReference>
<accession>Q75BP1</accession>
<dbReference type="GeneID" id="4619764"/>
<keyword evidence="7 16" id="KW-1133">Transmembrane helix</keyword>
<dbReference type="GO" id="GO:0005778">
    <property type="term" value="C:peroxisomal membrane"/>
    <property type="evidence" value="ECO:0000318"/>
    <property type="project" value="GO_Central"/>
</dbReference>
<dbReference type="Pfam" id="PF00018">
    <property type="entry name" value="SH3_1"/>
    <property type="match status" value="1"/>
</dbReference>
<dbReference type="PANTHER" id="PTHR19332:SF1">
    <property type="entry name" value="PEROXISOMAL MEMBRANE PROTEIN PEX13"/>
    <property type="match status" value="1"/>
</dbReference>
<dbReference type="InterPro" id="IPR035463">
    <property type="entry name" value="Pex13"/>
</dbReference>
<dbReference type="GO" id="GO:0008320">
    <property type="term" value="F:protein transmembrane transporter activity"/>
    <property type="evidence" value="ECO:0007669"/>
    <property type="project" value="EnsemblFungi"/>
</dbReference>
<evidence type="ECO:0000313" key="19">
    <source>
        <dbReference type="Proteomes" id="UP000000591"/>
    </source>
</evidence>
<dbReference type="GO" id="GO:1990429">
    <property type="term" value="C:peroxisomal importomer complex"/>
    <property type="evidence" value="ECO:0000318"/>
    <property type="project" value="GO_Central"/>
</dbReference>
<dbReference type="GO" id="GO:0016560">
    <property type="term" value="P:protein import into peroxisome matrix, docking"/>
    <property type="evidence" value="ECO:0000318"/>
    <property type="project" value="GO_Central"/>
</dbReference>
<keyword evidence="5 16" id="KW-0812">Transmembrane</keyword>
<name>Q75BP1_EREGS</name>
<evidence type="ECO:0000256" key="16">
    <source>
        <dbReference type="SAM" id="Phobius"/>
    </source>
</evidence>
<evidence type="ECO:0000256" key="2">
    <source>
        <dbReference type="ARBA" id="ARBA00006033"/>
    </source>
</evidence>
<dbReference type="AlphaFoldDB" id="Q75BP1"/>
<evidence type="ECO:0000256" key="15">
    <source>
        <dbReference type="SAM" id="MobiDB-lite"/>
    </source>
</evidence>
<dbReference type="STRING" id="284811.Q75BP1"/>
<evidence type="ECO:0000256" key="10">
    <source>
        <dbReference type="ARBA" id="ARBA00023140"/>
    </source>
</evidence>
<keyword evidence="8" id="KW-0811">Translocation</keyword>
<evidence type="ECO:0000256" key="1">
    <source>
        <dbReference type="ARBA" id="ARBA00004549"/>
    </source>
</evidence>
<dbReference type="GO" id="GO:0030674">
    <property type="term" value="F:protein-macromolecule adaptor activity"/>
    <property type="evidence" value="ECO:0007669"/>
    <property type="project" value="EnsemblFungi"/>
</dbReference>
<feature type="region of interest" description="Disordered" evidence="15">
    <location>
        <begin position="1"/>
        <end position="67"/>
    </location>
</feature>
<dbReference type="InterPro" id="IPR001452">
    <property type="entry name" value="SH3_domain"/>
</dbReference>
<keyword evidence="9 16" id="KW-0472">Membrane</keyword>
<keyword evidence="19" id="KW-1185">Reference proteome</keyword>